<evidence type="ECO:0000313" key="2">
    <source>
        <dbReference type="EMBL" id="KAG6490387.1"/>
    </source>
</evidence>
<proteinExistence type="predicted"/>
<gene>
    <name evidence="2" type="ORF">ZIOFF_051683</name>
</gene>
<keyword evidence="3" id="KW-1185">Reference proteome</keyword>
<dbReference type="EMBL" id="JACMSC010000014">
    <property type="protein sequence ID" value="KAG6490387.1"/>
    <property type="molecule type" value="Genomic_DNA"/>
</dbReference>
<reference evidence="2 3" key="1">
    <citation type="submission" date="2020-08" db="EMBL/GenBank/DDBJ databases">
        <title>Plant Genome Project.</title>
        <authorList>
            <person name="Zhang R.-G."/>
        </authorList>
    </citation>
    <scope>NUCLEOTIDE SEQUENCE [LARGE SCALE GENOMIC DNA]</scope>
    <source>
        <tissue evidence="2">Rhizome</tissue>
    </source>
</reference>
<feature type="region of interest" description="Disordered" evidence="1">
    <location>
        <begin position="23"/>
        <end position="68"/>
    </location>
</feature>
<sequence>MPGTPSSVSSVMSPFKPPMSSSAYSISGITHASSPSFMSPRGAEPPSPMRQRQQQTLRGLAPNSSPIVGSPVWRVNREELGRLKRSSSFEMHGNVDEPDLAWVRSLVKESPWYL</sequence>
<feature type="compositionally biased region" description="Polar residues" evidence="1">
    <location>
        <begin position="23"/>
        <end position="37"/>
    </location>
</feature>
<evidence type="ECO:0000256" key="1">
    <source>
        <dbReference type="SAM" id="MobiDB-lite"/>
    </source>
</evidence>
<organism evidence="2 3">
    <name type="scientific">Zingiber officinale</name>
    <name type="common">Ginger</name>
    <name type="synonym">Amomum zingiber</name>
    <dbReference type="NCBI Taxonomy" id="94328"/>
    <lineage>
        <taxon>Eukaryota</taxon>
        <taxon>Viridiplantae</taxon>
        <taxon>Streptophyta</taxon>
        <taxon>Embryophyta</taxon>
        <taxon>Tracheophyta</taxon>
        <taxon>Spermatophyta</taxon>
        <taxon>Magnoliopsida</taxon>
        <taxon>Liliopsida</taxon>
        <taxon>Zingiberales</taxon>
        <taxon>Zingiberaceae</taxon>
        <taxon>Zingiber</taxon>
    </lineage>
</organism>
<feature type="compositionally biased region" description="Polar residues" evidence="1">
    <location>
        <begin position="50"/>
        <end position="67"/>
    </location>
</feature>
<evidence type="ECO:0000313" key="3">
    <source>
        <dbReference type="Proteomes" id="UP000734854"/>
    </source>
</evidence>
<dbReference type="Proteomes" id="UP000734854">
    <property type="component" value="Unassembled WGS sequence"/>
</dbReference>
<accession>A0A8J5FKX0</accession>
<protein>
    <submittedName>
        <fullName evidence="2">Uncharacterized protein</fullName>
    </submittedName>
</protein>
<dbReference type="AlphaFoldDB" id="A0A8J5FKX0"/>
<name>A0A8J5FKX0_ZINOF</name>
<comment type="caution">
    <text evidence="2">The sequence shown here is derived from an EMBL/GenBank/DDBJ whole genome shotgun (WGS) entry which is preliminary data.</text>
</comment>